<evidence type="ECO:0000313" key="8">
    <source>
        <dbReference type="EMBL" id="QDR82142.1"/>
    </source>
</evidence>
<dbReference type="InterPro" id="IPR020846">
    <property type="entry name" value="MFS_dom"/>
</dbReference>
<accession>A0A517DXS5</accession>
<feature type="transmembrane region" description="Helical" evidence="6">
    <location>
        <begin position="102"/>
        <end position="125"/>
    </location>
</feature>
<dbReference type="PANTHER" id="PTHR23531:SF1">
    <property type="entry name" value="QUINOLENE RESISTANCE PROTEIN NORA"/>
    <property type="match status" value="1"/>
</dbReference>
<dbReference type="Proteomes" id="UP000320776">
    <property type="component" value="Chromosome"/>
</dbReference>
<feature type="transmembrane region" description="Helical" evidence="6">
    <location>
        <begin position="167"/>
        <end position="190"/>
    </location>
</feature>
<dbReference type="Gene3D" id="1.20.1250.20">
    <property type="entry name" value="MFS general substrate transporter like domains"/>
    <property type="match status" value="2"/>
</dbReference>
<reference evidence="8 9" key="1">
    <citation type="submission" date="2019-02" db="EMBL/GenBank/DDBJ databases">
        <title>Closed genome of Sporomusa termitida DSM 4440.</title>
        <authorList>
            <person name="Poehlein A."/>
            <person name="Daniel R."/>
        </authorList>
    </citation>
    <scope>NUCLEOTIDE SEQUENCE [LARGE SCALE GENOMIC DNA]</scope>
    <source>
        <strain evidence="8 9">DSM 4440</strain>
    </source>
</reference>
<evidence type="ECO:0000256" key="3">
    <source>
        <dbReference type="ARBA" id="ARBA00022692"/>
    </source>
</evidence>
<dbReference type="GO" id="GO:0022857">
    <property type="term" value="F:transmembrane transporter activity"/>
    <property type="evidence" value="ECO:0007669"/>
    <property type="project" value="InterPro"/>
</dbReference>
<dbReference type="EMBL" id="CP036259">
    <property type="protein sequence ID" value="QDR82142.1"/>
    <property type="molecule type" value="Genomic_DNA"/>
</dbReference>
<feature type="transmembrane region" description="Helical" evidence="6">
    <location>
        <begin position="46"/>
        <end position="66"/>
    </location>
</feature>
<proteinExistence type="predicted"/>
<dbReference type="CDD" id="cd17489">
    <property type="entry name" value="MFS_YfcJ_like"/>
    <property type="match status" value="1"/>
</dbReference>
<feature type="transmembrane region" description="Helical" evidence="6">
    <location>
        <begin position="137"/>
        <end position="155"/>
    </location>
</feature>
<dbReference type="KEGG" id="sted:SPTER_35630"/>
<dbReference type="InterPro" id="IPR052714">
    <property type="entry name" value="MFS_Exporter"/>
</dbReference>
<keyword evidence="9" id="KW-1185">Reference proteome</keyword>
<feature type="transmembrane region" description="Helical" evidence="6">
    <location>
        <begin position="298"/>
        <end position="320"/>
    </location>
</feature>
<dbReference type="InterPro" id="IPR036259">
    <property type="entry name" value="MFS_trans_sf"/>
</dbReference>
<keyword evidence="5 6" id="KW-0472">Membrane</keyword>
<feature type="transmembrane region" description="Helical" evidence="6">
    <location>
        <begin position="211"/>
        <end position="232"/>
    </location>
</feature>
<evidence type="ECO:0000256" key="6">
    <source>
        <dbReference type="SAM" id="Phobius"/>
    </source>
</evidence>
<evidence type="ECO:0000256" key="2">
    <source>
        <dbReference type="ARBA" id="ARBA00022448"/>
    </source>
</evidence>
<dbReference type="InterPro" id="IPR005828">
    <property type="entry name" value="MFS_sugar_transport-like"/>
</dbReference>
<evidence type="ECO:0000259" key="7">
    <source>
        <dbReference type="PROSITE" id="PS50850"/>
    </source>
</evidence>
<gene>
    <name evidence="8" type="primary">yfcJ</name>
    <name evidence="8" type="ORF">SPTER_35630</name>
</gene>
<evidence type="ECO:0000256" key="4">
    <source>
        <dbReference type="ARBA" id="ARBA00022989"/>
    </source>
</evidence>
<keyword evidence="4 6" id="KW-1133">Transmembrane helix</keyword>
<feature type="transmembrane region" description="Helical" evidence="6">
    <location>
        <begin position="12"/>
        <end position="34"/>
    </location>
</feature>
<feature type="transmembrane region" description="Helical" evidence="6">
    <location>
        <begin position="332"/>
        <end position="354"/>
    </location>
</feature>
<dbReference type="OrthoDB" id="9814001at2"/>
<dbReference type="Pfam" id="PF07690">
    <property type="entry name" value="MFS_1"/>
    <property type="match status" value="1"/>
</dbReference>
<comment type="subcellular location">
    <subcellularLocation>
        <location evidence="1">Cell membrane</location>
        <topology evidence="1">Multi-pass membrane protein</topology>
    </subcellularLocation>
</comment>
<keyword evidence="2" id="KW-0813">Transport</keyword>
<dbReference type="PANTHER" id="PTHR23531">
    <property type="entry name" value="QUINOLENE RESISTANCE PROTEIN NORA"/>
    <property type="match status" value="1"/>
</dbReference>
<feature type="transmembrane region" description="Helical" evidence="6">
    <location>
        <begin position="360"/>
        <end position="381"/>
    </location>
</feature>
<protein>
    <submittedName>
        <fullName evidence="8">Putative MFS-type transporter YfcJ</fullName>
    </submittedName>
</protein>
<dbReference type="SUPFAM" id="SSF103473">
    <property type="entry name" value="MFS general substrate transporter"/>
    <property type="match status" value="1"/>
</dbReference>
<sequence length="391" mass="41341">MNPQDGVLWSRNFSLSCLANFFYFGSFYLLLPILPQYVDTLGGTAAQVGLVTGLYTMAAVVVRPYFGQLADRSGRKKIMLTGAGCFTLLFMLYGLVEAIYPLYILRVVHGLAHAAFLAAAAAYIADLAPSARRGEAMGVYGTANVLAMALFPAWGTAVISRTGDFNYLFGLSAAVAGLAFLCILPVRELAAAPAGSRPGAGFLTVGKRREVLLPALALFGGATTYGAIIAFLPLFAPQRGITDIGIFFTAFAASTVVSRIFTGKLSDRIGRQPVILPCMALIVLAVCILAQLSSREMLIITALLYGFGFGAFMPTLNALVVDYTPPRDRGAALGFFTAFMDLGITAGSVILGFVGELFGYTAMFYSSAVVAIASIAVFIAGMRKAGVVNHE</sequence>
<dbReference type="Pfam" id="PF00083">
    <property type="entry name" value="Sugar_tr"/>
    <property type="match status" value="1"/>
</dbReference>
<dbReference type="AlphaFoldDB" id="A0A517DXS5"/>
<dbReference type="GO" id="GO:0005886">
    <property type="term" value="C:plasma membrane"/>
    <property type="evidence" value="ECO:0007669"/>
    <property type="project" value="UniProtKB-SubCell"/>
</dbReference>
<dbReference type="PROSITE" id="PS50850">
    <property type="entry name" value="MFS"/>
    <property type="match status" value="1"/>
</dbReference>
<name>A0A517DXS5_9FIRM</name>
<feature type="transmembrane region" description="Helical" evidence="6">
    <location>
        <begin position="78"/>
        <end position="96"/>
    </location>
</feature>
<dbReference type="InterPro" id="IPR011701">
    <property type="entry name" value="MFS"/>
</dbReference>
<feature type="transmembrane region" description="Helical" evidence="6">
    <location>
        <begin position="274"/>
        <end position="292"/>
    </location>
</feature>
<feature type="transmembrane region" description="Helical" evidence="6">
    <location>
        <begin position="244"/>
        <end position="262"/>
    </location>
</feature>
<keyword evidence="3 6" id="KW-0812">Transmembrane</keyword>
<feature type="domain" description="Major facilitator superfamily (MFS) profile" evidence="7">
    <location>
        <begin position="12"/>
        <end position="385"/>
    </location>
</feature>
<evidence type="ECO:0000256" key="1">
    <source>
        <dbReference type="ARBA" id="ARBA00004651"/>
    </source>
</evidence>
<evidence type="ECO:0000256" key="5">
    <source>
        <dbReference type="ARBA" id="ARBA00023136"/>
    </source>
</evidence>
<dbReference type="RefSeq" id="WP_144351563.1">
    <property type="nucleotide sequence ID" value="NZ_CP036259.1"/>
</dbReference>
<evidence type="ECO:0000313" key="9">
    <source>
        <dbReference type="Proteomes" id="UP000320776"/>
    </source>
</evidence>
<organism evidence="8 9">
    <name type="scientific">Sporomusa termitida</name>
    <dbReference type="NCBI Taxonomy" id="2377"/>
    <lineage>
        <taxon>Bacteria</taxon>
        <taxon>Bacillati</taxon>
        <taxon>Bacillota</taxon>
        <taxon>Negativicutes</taxon>
        <taxon>Selenomonadales</taxon>
        <taxon>Sporomusaceae</taxon>
        <taxon>Sporomusa</taxon>
    </lineage>
</organism>